<name>A0A062V5T4_9EURY</name>
<dbReference type="Proteomes" id="UP000027153">
    <property type="component" value="Unassembled WGS sequence"/>
</dbReference>
<feature type="transmembrane region" description="Helical" evidence="7">
    <location>
        <begin position="20"/>
        <end position="40"/>
    </location>
</feature>
<dbReference type="OrthoDB" id="146657at2157"/>
<evidence type="ECO:0000256" key="5">
    <source>
        <dbReference type="ARBA" id="ARBA00023002"/>
    </source>
</evidence>
<organism evidence="9 10">
    <name type="scientific">Candidatus Methanoperedens nitratireducens</name>
    <dbReference type="NCBI Taxonomy" id="1392998"/>
    <lineage>
        <taxon>Archaea</taxon>
        <taxon>Methanobacteriati</taxon>
        <taxon>Methanobacteriota</taxon>
        <taxon>Stenosarchaea group</taxon>
        <taxon>Methanomicrobia</taxon>
        <taxon>Methanosarcinales</taxon>
        <taxon>ANME-2 cluster</taxon>
        <taxon>Candidatus Methanoperedentaceae</taxon>
        <taxon>Candidatus Methanoperedens</taxon>
    </lineage>
</organism>
<dbReference type="GO" id="GO:0005886">
    <property type="term" value="C:plasma membrane"/>
    <property type="evidence" value="ECO:0007669"/>
    <property type="project" value="UniProtKB-SubCell"/>
</dbReference>
<dbReference type="InterPro" id="IPR023234">
    <property type="entry name" value="NarG-like_domain"/>
</dbReference>
<dbReference type="SUPFAM" id="SSF103501">
    <property type="entry name" value="Respiratory nitrate reductase 1 gamma chain"/>
    <property type="match status" value="1"/>
</dbReference>
<feature type="domain" description="NarG-like" evidence="8">
    <location>
        <begin position="151"/>
        <end position="260"/>
    </location>
</feature>
<keyword evidence="6 7" id="KW-0472">Membrane</keyword>
<reference evidence="9 10" key="1">
    <citation type="journal article" date="2013" name="Nature">
        <title>Anaerobic oxidation of methane coupled to nitrate reduction in a novel archaeal lineage.</title>
        <authorList>
            <person name="Haroon M.F."/>
            <person name="Hu S."/>
            <person name="Shi Y."/>
            <person name="Imelfort M."/>
            <person name="Keller J."/>
            <person name="Hugenholtz P."/>
            <person name="Yuan Z."/>
            <person name="Tyson G.W."/>
        </authorList>
    </citation>
    <scope>NUCLEOTIDE SEQUENCE [LARGE SCALE GENOMIC DNA]</scope>
    <source>
        <strain evidence="9 10">ANME-2d</strain>
    </source>
</reference>
<evidence type="ECO:0000256" key="3">
    <source>
        <dbReference type="ARBA" id="ARBA00022692"/>
    </source>
</evidence>
<evidence type="ECO:0000313" key="9">
    <source>
        <dbReference type="EMBL" id="KCZ70770.1"/>
    </source>
</evidence>
<dbReference type="GO" id="GO:0051912">
    <property type="term" value="F:CoB--CoM heterodisulfide reductase activity"/>
    <property type="evidence" value="ECO:0007669"/>
    <property type="project" value="UniProtKB-EC"/>
</dbReference>
<dbReference type="EC" id="1.8.98.1" evidence="9"/>
<evidence type="ECO:0000313" key="10">
    <source>
        <dbReference type="Proteomes" id="UP000027153"/>
    </source>
</evidence>
<proteinExistence type="predicted"/>
<comment type="caution">
    <text evidence="9">The sequence shown here is derived from an EMBL/GenBank/DDBJ whole genome shotgun (WGS) entry which is preliminary data.</text>
</comment>
<evidence type="ECO:0000256" key="4">
    <source>
        <dbReference type="ARBA" id="ARBA00022989"/>
    </source>
</evidence>
<accession>A0A062V5T4</accession>
<sequence>MTEGLEIFGKTVFDALFIDYRIMVVVAIISIILFLVGIYMQLDKWGRGVPEGATKPVGAWGTLKLMFQKTFEKGIGPALGIIALDVFLQRRIWRRRKTEWLMHMLIFWGWMGLFILTVAAAGAEFYGPFVKGTDFQFFADFWRTLELPNNVFGYILLAGIVIAIVRRVAFADVPSARDTSVDWIALAGLSIIIITGFWAQGLRVSYGVEERMLVSAYETVAPGFFNNPLVLFHEVFSLLFIAYLPFSKLFHMFVTPLVIMINKGGYAEVNPQE</sequence>
<dbReference type="EMBL" id="JMIY01000007">
    <property type="protein sequence ID" value="KCZ70770.1"/>
    <property type="molecule type" value="Genomic_DNA"/>
</dbReference>
<keyword evidence="10" id="KW-1185">Reference proteome</keyword>
<protein>
    <submittedName>
        <fullName evidence="9">CoB-CoM heterodisulfide reductase, subunit E</fullName>
        <ecNumber evidence="9">1.8.98.1</ecNumber>
    </submittedName>
</protein>
<feature type="transmembrane region" description="Helical" evidence="7">
    <location>
        <begin position="151"/>
        <end position="169"/>
    </location>
</feature>
<feature type="transmembrane region" description="Helical" evidence="7">
    <location>
        <begin position="181"/>
        <end position="200"/>
    </location>
</feature>
<gene>
    <name evidence="9" type="ORF">ANME2D_02795</name>
</gene>
<evidence type="ECO:0000256" key="1">
    <source>
        <dbReference type="ARBA" id="ARBA00004651"/>
    </source>
</evidence>
<comment type="subcellular location">
    <subcellularLocation>
        <location evidence="1">Cell membrane</location>
        <topology evidence="1">Multi-pass membrane protein</topology>
    </subcellularLocation>
</comment>
<evidence type="ECO:0000259" key="8">
    <source>
        <dbReference type="Pfam" id="PF02665"/>
    </source>
</evidence>
<feature type="transmembrane region" description="Helical" evidence="7">
    <location>
        <begin position="100"/>
        <end position="123"/>
    </location>
</feature>
<keyword evidence="3 7" id="KW-0812">Transmembrane</keyword>
<evidence type="ECO:0000256" key="2">
    <source>
        <dbReference type="ARBA" id="ARBA00022475"/>
    </source>
</evidence>
<keyword evidence="2" id="KW-1003">Cell membrane</keyword>
<keyword evidence="4 7" id="KW-1133">Transmembrane helix</keyword>
<keyword evidence="5 9" id="KW-0560">Oxidoreductase</keyword>
<dbReference type="RefSeq" id="WP_048092658.1">
    <property type="nucleotide sequence ID" value="NZ_JMIY01000007.1"/>
</dbReference>
<dbReference type="Gene3D" id="1.20.950.20">
    <property type="entry name" value="Transmembrane di-heme cytochromes, Chain C"/>
    <property type="match status" value="1"/>
</dbReference>
<dbReference type="AlphaFoldDB" id="A0A062V5T4"/>
<evidence type="ECO:0000256" key="7">
    <source>
        <dbReference type="SAM" id="Phobius"/>
    </source>
</evidence>
<evidence type="ECO:0000256" key="6">
    <source>
        <dbReference type="ARBA" id="ARBA00023136"/>
    </source>
</evidence>
<dbReference type="Pfam" id="PF02665">
    <property type="entry name" value="Nitrate_red_gam"/>
    <property type="match status" value="1"/>
</dbReference>
<dbReference type="InterPro" id="IPR036197">
    <property type="entry name" value="NarG-like_sf"/>
</dbReference>